<gene>
    <name evidence="4" type="primary">LOC117563521</name>
</gene>
<dbReference type="OrthoDB" id="7872733at2759"/>
<dbReference type="Proteomes" id="UP000515160">
    <property type="component" value="Chromosome 2L"/>
</dbReference>
<proteinExistence type="predicted"/>
<feature type="region of interest" description="Disordered" evidence="1">
    <location>
        <begin position="49"/>
        <end position="84"/>
    </location>
</feature>
<keyword evidence="3" id="KW-1185">Reference proteome</keyword>
<keyword evidence="2" id="KW-0732">Signal</keyword>
<evidence type="ECO:0000256" key="2">
    <source>
        <dbReference type="SAM" id="SignalP"/>
    </source>
</evidence>
<accession>A0A9C6W409</accession>
<dbReference type="RefSeq" id="XP_051858506.1">
    <property type="nucleotide sequence ID" value="XM_052002546.1"/>
</dbReference>
<evidence type="ECO:0000313" key="4">
    <source>
        <dbReference type="RefSeq" id="XP_051858506.1"/>
    </source>
</evidence>
<name>A0A9C6W409_DROAB</name>
<evidence type="ECO:0000313" key="3">
    <source>
        <dbReference type="Proteomes" id="UP000515160"/>
    </source>
</evidence>
<evidence type="ECO:0000256" key="1">
    <source>
        <dbReference type="SAM" id="MobiDB-lite"/>
    </source>
</evidence>
<feature type="chain" id="PRO_5038365774" evidence="2">
    <location>
        <begin position="46"/>
        <end position="140"/>
    </location>
</feature>
<reference evidence="4" key="1">
    <citation type="submission" date="2025-08" db="UniProtKB">
        <authorList>
            <consortium name="RefSeq"/>
        </authorList>
    </citation>
    <scope>IDENTIFICATION</scope>
    <source>
        <strain evidence="4">15112-1751.03</strain>
        <tissue evidence="4">Whole Adult</tissue>
    </source>
</reference>
<dbReference type="GeneID" id="117563521"/>
<feature type="compositionally biased region" description="Low complexity" evidence="1">
    <location>
        <begin position="49"/>
        <end position="73"/>
    </location>
</feature>
<dbReference type="AlphaFoldDB" id="A0A9C6W409"/>
<protein>
    <submittedName>
        <fullName evidence="4">Glycine-rich protein 1 isoform X2</fullName>
    </submittedName>
</protein>
<sequence length="140" mass="13922">MLMLPLLEYNKHIAKIPNCKMRSSPLRLSMLHLLLLLWMLLGAAATSSSSNSNGNSNGPSAAAGAAGGASAASGAGGGGGGGAAAAGPGLPPGALNANLTDLGSPGFCTSSTINQIIRIFDQLLYPPQVIFVTIIFNACG</sequence>
<feature type="signal peptide" evidence="2">
    <location>
        <begin position="1"/>
        <end position="45"/>
    </location>
</feature>
<feature type="compositionally biased region" description="Gly residues" evidence="1">
    <location>
        <begin position="74"/>
        <end position="84"/>
    </location>
</feature>
<organism evidence="3 4">
    <name type="scientific">Drosophila albomicans</name>
    <name type="common">Fruit fly</name>
    <dbReference type="NCBI Taxonomy" id="7291"/>
    <lineage>
        <taxon>Eukaryota</taxon>
        <taxon>Metazoa</taxon>
        <taxon>Ecdysozoa</taxon>
        <taxon>Arthropoda</taxon>
        <taxon>Hexapoda</taxon>
        <taxon>Insecta</taxon>
        <taxon>Pterygota</taxon>
        <taxon>Neoptera</taxon>
        <taxon>Endopterygota</taxon>
        <taxon>Diptera</taxon>
        <taxon>Brachycera</taxon>
        <taxon>Muscomorpha</taxon>
        <taxon>Ephydroidea</taxon>
        <taxon>Drosophilidae</taxon>
        <taxon>Drosophila</taxon>
    </lineage>
</organism>